<evidence type="ECO:0000256" key="10">
    <source>
        <dbReference type="SAM" id="Phobius"/>
    </source>
</evidence>
<protein>
    <submittedName>
        <fullName evidence="15">Putative monovalent cation/H+ antiporter subunit A</fullName>
    </submittedName>
</protein>
<dbReference type="RefSeq" id="WP_115565891.1">
    <property type="nucleotide sequence ID" value="NZ_QRGR01000012.1"/>
</dbReference>
<feature type="domain" description="MrpA C-terminal/MbhD" evidence="13">
    <location>
        <begin position="610"/>
        <end position="674"/>
    </location>
</feature>
<feature type="transmembrane region" description="Helical" evidence="10">
    <location>
        <begin position="75"/>
        <end position="95"/>
    </location>
</feature>
<feature type="transmembrane region" description="Helical" evidence="10">
    <location>
        <begin position="686"/>
        <end position="706"/>
    </location>
</feature>
<evidence type="ECO:0000313" key="15">
    <source>
        <dbReference type="EMBL" id="RDV14779.1"/>
    </source>
</evidence>
<evidence type="ECO:0000259" key="14">
    <source>
        <dbReference type="Pfam" id="PF20501"/>
    </source>
</evidence>
<evidence type="ECO:0000313" key="16">
    <source>
        <dbReference type="Proteomes" id="UP000256708"/>
    </source>
</evidence>
<dbReference type="OrthoDB" id="9807568at2"/>
<feature type="transmembrane region" description="Helical" evidence="10">
    <location>
        <begin position="366"/>
        <end position="385"/>
    </location>
</feature>
<dbReference type="Pfam" id="PF20501">
    <property type="entry name" value="MbhE"/>
    <property type="match status" value="1"/>
</dbReference>
<feature type="domain" description="NADH-Ubiquinone oxidoreductase (complex I) chain 5 N-terminal" evidence="12">
    <location>
        <begin position="63"/>
        <end position="108"/>
    </location>
</feature>
<dbReference type="GO" id="GO:0005886">
    <property type="term" value="C:plasma membrane"/>
    <property type="evidence" value="ECO:0007669"/>
    <property type="project" value="UniProtKB-SubCell"/>
</dbReference>
<keyword evidence="8 10" id="KW-0472">Membrane</keyword>
<dbReference type="NCBIfam" id="NF009287">
    <property type="entry name" value="PRK12647.1"/>
    <property type="match status" value="1"/>
</dbReference>
<comment type="caution">
    <text evidence="15">The sequence shown here is derived from an EMBL/GenBank/DDBJ whole genome shotgun (WGS) entry which is preliminary data.</text>
</comment>
<feature type="transmembrane region" description="Helical" evidence="10">
    <location>
        <begin position="566"/>
        <end position="583"/>
    </location>
</feature>
<feature type="transmembrane region" description="Helical" evidence="10">
    <location>
        <begin position="107"/>
        <end position="134"/>
    </location>
</feature>
<evidence type="ECO:0000256" key="9">
    <source>
        <dbReference type="RuleBase" id="RU000320"/>
    </source>
</evidence>
<feature type="domain" description="NADH:quinone oxidoreductase/Mrp antiporter transmembrane" evidence="11">
    <location>
        <begin position="124"/>
        <end position="409"/>
    </location>
</feature>
<keyword evidence="4" id="KW-1003">Cell membrane</keyword>
<dbReference type="AlphaFoldDB" id="A0A3D8LBG4"/>
<dbReference type="InterPro" id="IPR050616">
    <property type="entry name" value="CPA3_Na-H_Antiporter_A"/>
</dbReference>
<dbReference type="InterPro" id="IPR025383">
    <property type="entry name" value="MrpA_C/MbhD"/>
</dbReference>
<evidence type="ECO:0000256" key="4">
    <source>
        <dbReference type="ARBA" id="ARBA00022475"/>
    </source>
</evidence>
<dbReference type="InterPro" id="IPR001516">
    <property type="entry name" value="Proton_antipo_N"/>
</dbReference>
<name>A0A3D8LBG4_9BACT</name>
<gene>
    <name evidence="15" type="ORF">DXT99_12490</name>
</gene>
<dbReference type="Pfam" id="PF00662">
    <property type="entry name" value="Proton_antipo_N"/>
    <property type="match status" value="1"/>
</dbReference>
<evidence type="ECO:0000256" key="2">
    <source>
        <dbReference type="ARBA" id="ARBA00022448"/>
    </source>
</evidence>
<keyword evidence="7" id="KW-0406">Ion transport</keyword>
<dbReference type="PANTHER" id="PTHR43373">
    <property type="entry name" value="NA(+)/H(+) ANTIPORTER SUBUNIT"/>
    <property type="match status" value="1"/>
</dbReference>
<evidence type="ECO:0000259" key="12">
    <source>
        <dbReference type="Pfam" id="PF00662"/>
    </source>
</evidence>
<sequence>MLYTLLAGLLVAFAAPLLYNWLGRYTVFPLALLPLCLFLYFCAQVPQVLEGGSILQSVTWVPELGMNLTFQLDGLSLLFALLISFFGFLVVIYAYGYLGKHPLLGRFYMYLTLFMTSMLGVVMADNIFCLFLFWELTSISSYLLIGFNHDQKESRTSAWQALLVTGGGGLALMGGLILLSIASGSYTFSGMILSGSGEVVTHALYLPAVLLVLLGCFTKSAQFPFHFWLPNAMAAPTPVSAYLHSATMVKAGIYLLARLSPVLGGTELWMTALLVVGGTTAVAGALMALQQTDLKAILAYTTISALGLLVMMLGIGSVLAIEAMLVFLLAHALYKGTLFLVAGAVDHSTGTRQVSELRGLGRNMTYTGIAATLAALSMAGVISFFGFVGKELLYEASLESKVFNWFILGVNILAGITFVAVATLMSYRLFWAKTCHPTALLHHASPNLYLPPLVLGLIGLVFGLIAGLFPAPLLERAAVSILPRQHVHFELALWHGFTPVFGLSMLTLLLGYLLYRYLPGLYKTTPRLQKLYRYGPDSLYQAGFEGFLKEAKQFINTLQNGYLRNYIIYIVLFFCGLMLFVLWRDAPHVNLLGRADIWQELQLYEVILFVLVVAALLYILGTRSRLTSIVVMGLVGYSAALVYILYGAPDVAATQLLIETLTVVIFVLLLHKLPAFWYLSHQFRKYKFIAISILFGAVMTYTLLLVQEHAVESELKEFYGEASYLQAHGRNVVNVILVDFRGLDTLGEITVLAVAALGIFALLRLKPEKGGKP</sequence>
<keyword evidence="6 10" id="KW-1133">Transmembrane helix</keyword>
<dbReference type="Proteomes" id="UP000256708">
    <property type="component" value="Unassembled WGS sequence"/>
</dbReference>
<dbReference type="PANTHER" id="PTHR43373:SF1">
    <property type="entry name" value="NA(+)_H(+) ANTIPORTER SUBUNIT A"/>
    <property type="match status" value="1"/>
</dbReference>
<evidence type="ECO:0000256" key="5">
    <source>
        <dbReference type="ARBA" id="ARBA00022692"/>
    </source>
</evidence>
<dbReference type="PRINTS" id="PR01434">
    <property type="entry name" value="NADHDHGNASE5"/>
</dbReference>
<feature type="transmembrane region" description="Helical" evidence="10">
    <location>
        <begin position="603"/>
        <end position="621"/>
    </location>
</feature>
<evidence type="ECO:0000256" key="6">
    <source>
        <dbReference type="ARBA" id="ARBA00022989"/>
    </source>
</evidence>
<feature type="transmembrane region" description="Helical" evidence="10">
    <location>
        <begin position="628"/>
        <end position="646"/>
    </location>
</feature>
<organism evidence="15 16">
    <name type="scientific">Pontibacter diazotrophicus</name>
    <dbReference type="NCBI Taxonomy" id="1400979"/>
    <lineage>
        <taxon>Bacteria</taxon>
        <taxon>Pseudomonadati</taxon>
        <taxon>Bacteroidota</taxon>
        <taxon>Cytophagia</taxon>
        <taxon>Cytophagales</taxon>
        <taxon>Hymenobacteraceae</taxon>
        <taxon>Pontibacter</taxon>
    </lineage>
</organism>
<feature type="transmembrane region" description="Helical" evidence="10">
    <location>
        <begin position="405"/>
        <end position="427"/>
    </location>
</feature>
<dbReference type="Pfam" id="PF13244">
    <property type="entry name" value="MbhD"/>
    <property type="match status" value="1"/>
</dbReference>
<evidence type="ECO:0000256" key="8">
    <source>
        <dbReference type="ARBA" id="ARBA00023136"/>
    </source>
</evidence>
<evidence type="ECO:0000256" key="7">
    <source>
        <dbReference type="ARBA" id="ARBA00023065"/>
    </source>
</evidence>
<feature type="transmembrane region" description="Helical" evidence="10">
    <location>
        <begin position="448"/>
        <end position="471"/>
    </location>
</feature>
<feature type="transmembrane region" description="Helical" evidence="10">
    <location>
        <begin position="296"/>
        <end position="319"/>
    </location>
</feature>
<feature type="transmembrane region" description="Helical" evidence="10">
    <location>
        <begin position="746"/>
        <end position="765"/>
    </location>
</feature>
<dbReference type="GO" id="GO:0015297">
    <property type="term" value="F:antiporter activity"/>
    <property type="evidence" value="ECO:0007669"/>
    <property type="project" value="UniProtKB-KW"/>
</dbReference>
<feature type="domain" description="MrpA C-terminal/MbhE" evidence="14">
    <location>
        <begin position="684"/>
        <end position="764"/>
    </location>
</feature>
<evidence type="ECO:0000256" key="1">
    <source>
        <dbReference type="ARBA" id="ARBA00004651"/>
    </source>
</evidence>
<keyword evidence="5 9" id="KW-0812">Transmembrane</keyword>
<keyword evidence="2" id="KW-0813">Transport</keyword>
<evidence type="ECO:0000256" key="3">
    <source>
        <dbReference type="ARBA" id="ARBA00022449"/>
    </source>
</evidence>
<dbReference type="Pfam" id="PF00361">
    <property type="entry name" value="Proton_antipo_M"/>
    <property type="match status" value="1"/>
</dbReference>
<dbReference type="InterPro" id="IPR046806">
    <property type="entry name" value="MrpA_C/MbhE"/>
</dbReference>
<proteinExistence type="predicted"/>
<feature type="transmembrane region" description="Helical" evidence="10">
    <location>
        <begin position="652"/>
        <end position="674"/>
    </location>
</feature>
<feature type="transmembrane region" description="Helical" evidence="10">
    <location>
        <begin position="202"/>
        <end position="218"/>
    </location>
</feature>
<evidence type="ECO:0000259" key="11">
    <source>
        <dbReference type="Pfam" id="PF00361"/>
    </source>
</evidence>
<evidence type="ECO:0000259" key="13">
    <source>
        <dbReference type="Pfam" id="PF13244"/>
    </source>
</evidence>
<feature type="transmembrane region" description="Helical" evidence="10">
    <location>
        <begin position="491"/>
        <end position="515"/>
    </location>
</feature>
<dbReference type="InterPro" id="IPR001750">
    <property type="entry name" value="ND/Mrp_TM"/>
</dbReference>
<feature type="transmembrane region" description="Helical" evidence="10">
    <location>
        <begin position="24"/>
        <end position="43"/>
    </location>
</feature>
<feature type="transmembrane region" description="Helical" evidence="10">
    <location>
        <begin position="269"/>
        <end position="289"/>
    </location>
</feature>
<keyword evidence="3" id="KW-0050">Antiport</keyword>
<accession>A0A3D8LBG4</accession>
<dbReference type="EMBL" id="QRGR01000012">
    <property type="protein sequence ID" value="RDV14779.1"/>
    <property type="molecule type" value="Genomic_DNA"/>
</dbReference>
<feature type="transmembrane region" description="Helical" evidence="10">
    <location>
        <begin position="161"/>
        <end position="182"/>
    </location>
</feature>
<dbReference type="GO" id="GO:0006811">
    <property type="term" value="P:monoatomic ion transport"/>
    <property type="evidence" value="ECO:0007669"/>
    <property type="project" value="UniProtKB-KW"/>
</dbReference>
<comment type="subcellular location">
    <subcellularLocation>
        <location evidence="1">Cell membrane</location>
        <topology evidence="1">Multi-pass membrane protein</topology>
    </subcellularLocation>
    <subcellularLocation>
        <location evidence="9">Membrane</location>
        <topology evidence="9">Multi-pass membrane protein</topology>
    </subcellularLocation>
</comment>
<feature type="transmembrane region" description="Helical" evidence="10">
    <location>
        <begin position="325"/>
        <end position="345"/>
    </location>
</feature>
<reference evidence="16" key="1">
    <citation type="submission" date="2018-08" db="EMBL/GenBank/DDBJ databases">
        <authorList>
            <person name="Liu Z.-W."/>
            <person name="Du Z.-J."/>
        </authorList>
    </citation>
    <scope>NUCLEOTIDE SEQUENCE [LARGE SCALE GENOMIC DNA]</scope>
    <source>
        <strain evidence="16">H4X</strain>
    </source>
</reference>
<keyword evidence="16" id="KW-1185">Reference proteome</keyword>